<keyword evidence="2" id="KW-0808">Transferase</keyword>
<dbReference type="PANTHER" id="PTHR13929">
    <property type="entry name" value="1,4-DIHYDROXY-2-NAPHTHOATE OCTAPRENYLTRANSFERASE"/>
    <property type="match status" value="1"/>
</dbReference>
<feature type="transmembrane region" description="Helical" evidence="6">
    <location>
        <begin position="121"/>
        <end position="138"/>
    </location>
</feature>
<proteinExistence type="predicted"/>
<dbReference type="GO" id="GO:0016020">
    <property type="term" value="C:membrane"/>
    <property type="evidence" value="ECO:0007669"/>
    <property type="project" value="UniProtKB-SubCell"/>
</dbReference>
<name>C5KBD9_PERM5</name>
<evidence type="ECO:0000256" key="1">
    <source>
        <dbReference type="ARBA" id="ARBA00004141"/>
    </source>
</evidence>
<evidence type="ECO:0000256" key="5">
    <source>
        <dbReference type="ARBA" id="ARBA00023136"/>
    </source>
</evidence>
<evidence type="ECO:0008006" key="9">
    <source>
        <dbReference type="Google" id="ProtNLM"/>
    </source>
</evidence>
<dbReference type="EMBL" id="GG671811">
    <property type="protein sequence ID" value="EER18465.1"/>
    <property type="molecule type" value="Genomic_DNA"/>
</dbReference>
<feature type="transmembrane region" description="Helical" evidence="6">
    <location>
        <begin position="218"/>
        <end position="239"/>
    </location>
</feature>
<dbReference type="GeneID" id="9049347"/>
<dbReference type="Pfam" id="PF01040">
    <property type="entry name" value="UbiA"/>
    <property type="match status" value="1"/>
</dbReference>
<feature type="transmembrane region" description="Helical" evidence="6">
    <location>
        <begin position="20"/>
        <end position="37"/>
    </location>
</feature>
<accession>C5KBD9</accession>
<keyword evidence="5 6" id="KW-0472">Membrane</keyword>
<dbReference type="PANTHER" id="PTHR13929:SF0">
    <property type="entry name" value="UBIA PRENYLTRANSFERASE DOMAIN-CONTAINING PROTEIN 1"/>
    <property type="match status" value="1"/>
</dbReference>
<evidence type="ECO:0000256" key="2">
    <source>
        <dbReference type="ARBA" id="ARBA00022679"/>
    </source>
</evidence>
<feature type="transmembrane region" description="Helical" evidence="6">
    <location>
        <begin position="49"/>
        <end position="67"/>
    </location>
</feature>
<dbReference type="Proteomes" id="UP000007800">
    <property type="component" value="Unassembled WGS sequence"/>
</dbReference>
<dbReference type="InterPro" id="IPR000537">
    <property type="entry name" value="UbiA_prenyltransferase"/>
</dbReference>
<evidence type="ECO:0000256" key="4">
    <source>
        <dbReference type="ARBA" id="ARBA00022989"/>
    </source>
</evidence>
<keyword evidence="3 6" id="KW-0812">Transmembrane</keyword>
<organism evidence="8">
    <name type="scientific">Perkinsus marinus (strain ATCC 50983 / TXsc)</name>
    <dbReference type="NCBI Taxonomy" id="423536"/>
    <lineage>
        <taxon>Eukaryota</taxon>
        <taxon>Sar</taxon>
        <taxon>Alveolata</taxon>
        <taxon>Perkinsozoa</taxon>
        <taxon>Perkinsea</taxon>
        <taxon>Perkinsida</taxon>
        <taxon>Perkinsidae</taxon>
        <taxon>Perkinsus</taxon>
    </lineage>
</organism>
<evidence type="ECO:0000313" key="7">
    <source>
        <dbReference type="EMBL" id="EER18465.1"/>
    </source>
</evidence>
<sequence length="578" mass="63932">MASIFVRPFQTMDVETLLKISRPGLWLVYIWLYMWPTGGHAELMWSPKFWLGLAYCVLPLNLMVYGINDMADLDVDAINDRKNNYIYGAKASKQQLSEIPGIVLLSNGLPIMLMAALTGDWIWYTMWLVSALSVNVAYNMRPLILSRRGPWELPCMAIGNFLVPLLSCKLNNLPLPPLGSWLFHLCMLWRTHVWFEIMDMYDDAKTDKRTIAVKVGHSWACVIVLAFTLTEAAVAFFMLHCFPLAMFSLSGVVIFLCVEVLPIPESLVPQDKKSKKMMNFGRSSSLSAVKGLTISPDGTTMTLPLAFTKLQLPDACQGALVEDWSKPPLATAILTCAVCGSELVDVGSLQVCAVPSVVWQLGSEIKACEECGPLLAECERDDCNHNTAMRQSVTETEIWTRLQGRLFVSETTVMLHSSHLLLSSCTCCGKSTIPTTREAAVSIGLCADSISDFDDDGGSYVVIPKLNLGEPICGYSRASLAAQLLPEPMIWFLLDVADETLGPMVVLSRDLVVIDSLGVATRAAKIMLREDRPKDKLVRVSLEPAEAWALREAWMQSKALVREGTWVGTIPVTPKLED</sequence>
<comment type="subcellular location">
    <subcellularLocation>
        <location evidence="1">Membrane</location>
        <topology evidence="1">Multi-pass membrane protein</topology>
    </subcellularLocation>
</comment>
<dbReference type="RefSeq" id="XP_002786669.1">
    <property type="nucleotide sequence ID" value="XM_002786623.1"/>
</dbReference>
<protein>
    <recommendedName>
        <fullName evidence="9">Prenyltransferase</fullName>
    </recommendedName>
</protein>
<keyword evidence="4 6" id="KW-1133">Transmembrane helix</keyword>
<dbReference type="GO" id="GO:0004659">
    <property type="term" value="F:prenyltransferase activity"/>
    <property type="evidence" value="ECO:0007669"/>
    <property type="project" value="InterPro"/>
</dbReference>
<reference evidence="7 8" key="1">
    <citation type="submission" date="2008-07" db="EMBL/GenBank/DDBJ databases">
        <authorList>
            <person name="El-Sayed N."/>
            <person name="Caler E."/>
            <person name="Inman J."/>
            <person name="Amedeo P."/>
            <person name="Hass B."/>
            <person name="Wortman J."/>
        </authorList>
    </citation>
    <scope>NUCLEOTIDE SEQUENCE [LARGE SCALE GENOMIC DNA]</scope>
    <source>
        <strain evidence="8">ATCC 50983 / TXsc</strain>
    </source>
</reference>
<dbReference type="OrthoDB" id="10375912at2759"/>
<dbReference type="AlphaFoldDB" id="C5KBD9"/>
<evidence type="ECO:0000313" key="8">
    <source>
        <dbReference type="Proteomes" id="UP000007800"/>
    </source>
</evidence>
<evidence type="ECO:0000256" key="6">
    <source>
        <dbReference type="SAM" id="Phobius"/>
    </source>
</evidence>
<dbReference type="InParanoid" id="C5KBD9"/>
<dbReference type="InterPro" id="IPR026046">
    <property type="entry name" value="UBIAD1"/>
</dbReference>
<gene>
    <name evidence="7" type="ORF">Pmar_PMAR005409</name>
</gene>
<dbReference type="GO" id="GO:0042371">
    <property type="term" value="P:vitamin K biosynthetic process"/>
    <property type="evidence" value="ECO:0007669"/>
    <property type="project" value="TreeGrafter"/>
</dbReference>
<keyword evidence="8" id="KW-1185">Reference proteome</keyword>
<dbReference type="GO" id="GO:0009234">
    <property type="term" value="P:menaquinone biosynthetic process"/>
    <property type="evidence" value="ECO:0007669"/>
    <property type="project" value="TreeGrafter"/>
</dbReference>
<evidence type="ECO:0000256" key="3">
    <source>
        <dbReference type="ARBA" id="ARBA00022692"/>
    </source>
</evidence>